<protein>
    <submittedName>
        <fullName evidence="1">TasA family protein</fullName>
    </submittedName>
</protein>
<dbReference type="RefSeq" id="WP_390321004.1">
    <property type="nucleotide sequence ID" value="NZ_JBHSPB010000029.1"/>
</dbReference>
<dbReference type="Proteomes" id="UP001596083">
    <property type="component" value="Unassembled WGS sequence"/>
</dbReference>
<evidence type="ECO:0000313" key="2">
    <source>
        <dbReference type="Proteomes" id="UP001596083"/>
    </source>
</evidence>
<organism evidence="1 2">
    <name type="scientific">Streptomyces gamaensis</name>
    <dbReference type="NCBI Taxonomy" id="1763542"/>
    <lineage>
        <taxon>Bacteria</taxon>
        <taxon>Bacillati</taxon>
        <taxon>Actinomycetota</taxon>
        <taxon>Actinomycetes</taxon>
        <taxon>Kitasatosporales</taxon>
        <taxon>Streptomycetaceae</taxon>
        <taxon>Streptomyces</taxon>
    </lineage>
</organism>
<evidence type="ECO:0000313" key="1">
    <source>
        <dbReference type="EMBL" id="MFC5724544.1"/>
    </source>
</evidence>
<comment type="caution">
    <text evidence="1">The sequence shown here is derived from an EMBL/GenBank/DDBJ whole genome shotgun (WGS) entry which is preliminary data.</text>
</comment>
<gene>
    <name evidence="1" type="ORF">ACFP1Z_30760</name>
</gene>
<dbReference type="EMBL" id="JBHSPB010000029">
    <property type="protein sequence ID" value="MFC5724544.1"/>
    <property type="molecule type" value="Genomic_DNA"/>
</dbReference>
<proteinExistence type="predicted"/>
<reference evidence="2" key="1">
    <citation type="journal article" date="2019" name="Int. J. Syst. Evol. Microbiol.">
        <title>The Global Catalogue of Microorganisms (GCM) 10K type strain sequencing project: providing services to taxonomists for standard genome sequencing and annotation.</title>
        <authorList>
            <consortium name="The Broad Institute Genomics Platform"/>
            <consortium name="The Broad Institute Genome Sequencing Center for Infectious Disease"/>
            <person name="Wu L."/>
            <person name="Ma J."/>
        </authorList>
    </citation>
    <scope>NUCLEOTIDE SEQUENCE [LARGE SCALE GENOMIC DNA]</scope>
    <source>
        <strain evidence="2">CGMCC 4.7304</strain>
    </source>
</reference>
<name>A0ABW0Z6V2_9ACTN</name>
<keyword evidence="2" id="KW-1185">Reference proteome</keyword>
<dbReference type="InterPro" id="IPR022121">
    <property type="entry name" value="Peptidase_M73_camelysin"/>
</dbReference>
<accession>A0ABW0Z6V2</accession>
<sequence length="184" mass="18896">MSIRGEKRGKRSARGKRSVAVAGAALLAGVGLASAGGYAAWTSSAEMGTGEFKAGTVNLAADSSGATAFNVGNSNMLPGDTESREVKVTNTGTLAQSVATEYTPRGELAPGLNQKLELCSEDGKSCAPVADPAKVGAFTLRAKESKLLKFVFSLPADADAKYQGKTAKFNVKFTSTGVKNKPTT</sequence>
<dbReference type="Pfam" id="PF12389">
    <property type="entry name" value="Peptidase_M73"/>
    <property type="match status" value="1"/>
</dbReference>